<dbReference type="InterPro" id="IPR011009">
    <property type="entry name" value="Kinase-like_dom_sf"/>
</dbReference>
<evidence type="ECO:0000256" key="7">
    <source>
        <dbReference type="SAM" id="MobiDB-lite"/>
    </source>
</evidence>
<keyword evidence="8" id="KW-0812">Transmembrane</keyword>
<dbReference type="Pfam" id="PF00069">
    <property type="entry name" value="Pkinase"/>
    <property type="match status" value="1"/>
</dbReference>
<dbReference type="Proteomes" id="UP000680865">
    <property type="component" value="Unassembled WGS sequence"/>
</dbReference>
<feature type="compositionally biased region" description="Polar residues" evidence="7">
    <location>
        <begin position="331"/>
        <end position="348"/>
    </location>
</feature>
<keyword evidence="8" id="KW-0472">Membrane</keyword>
<evidence type="ECO:0000256" key="4">
    <source>
        <dbReference type="ARBA" id="ARBA00022741"/>
    </source>
</evidence>
<gene>
    <name evidence="10" type="ORF">Aco04nite_77470</name>
</gene>
<evidence type="ECO:0000259" key="9">
    <source>
        <dbReference type="PROSITE" id="PS50011"/>
    </source>
</evidence>
<feature type="transmembrane region" description="Helical" evidence="8">
    <location>
        <begin position="385"/>
        <end position="406"/>
    </location>
</feature>
<keyword evidence="2" id="KW-0723">Serine/threonine-protein kinase</keyword>
<dbReference type="FunFam" id="1.10.510.10:FF:000021">
    <property type="entry name" value="Serine/threonine protein kinase"/>
    <property type="match status" value="1"/>
</dbReference>
<dbReference type="PROSITE" id="PS50011">
    <property type="entry name" value="PROTEIN_KINASE_DOM"/>
    <property type="match status" value="1"/>
</dbReference>
<dbReference type="PANTHER" id="PTHR43289">
    <property type="entry name" value="MITOGEN-ACTIVATED PROTEIN KINASE KINASE KINASE 20-RELATED"/>
    <property type="match status" value="1"/>
</dbReference>
<dbReference type="RefSeq" id="WP_213002150.1">
    <property type="nucleotide sequence ID" value="NZ_BAAATW010000004.1"/>
</dbReference>
<name>A0A919VY01_9ACTN</name>
<evidence type="ECO:0000313" key="10">
    <source>
        <dbReference type="EMBL" id="GIM81616.1"/>
    </source>
</evidence>
<evidence type="ECO:0000256" key="5">
    <source>
        <dbReference type="ARBA" id="ARBA00022777"/>
    </source>
</evidence>
<dbReference type="SUPFAM" id="SSF56112">
    <property type="entry name" value="Protein kinase-like (PK-like)"/>
    <property type="match status" value="1"/>
</dbReference>
<feature type="domain" description="Protein kinase" evidence="9">
    <location>
        <begin position="12"/>
        <end position="272"/>
    </location>
</feature>
<comment type="caution">
    <text evidence="10">The sequence shown here is derived from an EMBL/GenBank/DDBJ whole genome shotgun (WGS) entry which is preliminary data.</text>
</comment>
<dbReference type="EMBL" id="BOQP01000048">
    <property type="protein sequence ID" value="GIM81616.1"/>
    <property type="molecule type" value="Genomic_DNA"/>
</dbReference>
<feature type="region of interest" description="Disordered" evidence="7">
    <location>
        <begin position="313"/>
        <end position="363"/>
    </location>
</feature>
<dbReference type="PANTHER" id="PTHR43289:SF6">
    <property type="entry name" value="SERINE_THREONINE-PROTEIN KINASE NEKL-3"/>
    <property type="match status" value="1"/>
</dbReference>
<evidence type="ECO:0000256" key="3">
    <source>
        <dbReference type="ARBA" id="ARBA00022679"/>
    </source>
</evidence>
<dbReference type="AlphaFoldDB" id="A0A919VY01"/>
<dbReference type="PRINTS" id="PR01217">
    <property type="entry name" value="PRICHEXTENSN"/>
</dbReference>
<feature type="region of interest" description="Disordered" evidence="7">
    <location>
        <begin position="410"/>
        <end position="525"/>
    </location>
</feature>
<keyword evidence="4" id="KW-0547">Nucleotide-binding</keyword>
<evidence type="ECO:0000313" key="11">
    <source>
        <dbReference type="Proteomes" id="UP000680865"/>
    </source>
</evidence>
<keyword evidence="5" id="KW-0418">Kinase</keyword>
<protein>
    <recommendedName>
        <fullName evidence="1">non-specific serine/threonine protein kinase</fullName>
        <ecNumber evidence="1">2.7.11.1</ecNumber>
    </recommendedName>
</protein>
<evidence type="ECO:0000256" key="8">
    <source>
        <dbReference type="SAM" id="Phobius"/>
    </source>
</evidence>
<keyword evidence="6" id="KW-0067">ATP-binding</keyword>
<dbReference type="Gene3D" id="1.10.510.10">
    <property type="entry name" value="Transferase(Phosphotransferase) domain 1"/>
    <property type="match status" value="1"/>
</dbReference>
<evidence type="ECO:0000256" key="2">
    <source>
        <dbReference type="ARBA" id="ARBA00022527"/>
    </source>
</evidence>
<proteinExistence type="predicted"/>
<feature type="compositionally biased region" description="Pro residues" evidence="7">
    <location>
        <begin position="496"/>
        <end position="515"/>
    </location>
</feature>
<dbReference type="SMART" id="SM00220">
    <property type="entry name" value="S_TKc"/>
    <property type="match status" value="1"/>
</dbReference>
<sequence length="525" mass="54567">MLSSGSLLDNRYRLDDRIATGGMGDVWRGTDVVLGRTIAVKVLRTAMLTDPEFAARFYGEARMMAAFRHPGVVEVYDYSAGNEGDEEQCAYLVMAFVDGDPLSARLKDQGRIGVAETMSVVAQAAEALHAAHENGTVHRDVKPGNLIVKPNGTVILVDFGVARSAAVTSVTGLNAIVGTALYMAPEQVAKGNVSPATDIYALGAVAYHCISGVPPFDGDNALQVALRHLEDDPEPLPDSLAPQAVRELISRAMAKNPADRFQSAAEFAEAALAASGALDWRAQTGTRTALVRPSAAHTALGGAPSTGAYANVPYSTGARLDPRSSLHGQPLPSQSMHGQSMSGTSLTRPMSPAGPRGPLPSQRNLLEAAPPQLAPSRPQQTKSQVAVLITVIVLFLVAIGLGVAIWKSTGSDAGERKTPGIGTVPSQTDATEETEDDPTEPTETEQTEAPAKPNNPAPLPSLTSKAPPSSSPTPTEPTSATPTTTKTTPPTSKPTSKPPTDPTTTPPDEGTPPPEDPTDPAAAGA</sequence>
<dbReference type="GO" id="GO:0005524">
    <property type="term" value="F:ATP binding"/>
    <property type="evidence" value="ECO:0007669"/>
    <property type="project" value="UniProtKB-KW"/>
</dbReference>
<keyword evidence="11" id="KW-1185">Reference proteome</keyword>
<accession>A0A919VY01</accession>
<keyword evidence="8" id="KW-1133">Transmembrane helix</keyword>
<keyword evidence="3" id="KW-0808">Transferase</keyword>
<dbReference type="GO" id="GO:0004674">
    <property type="term" value="F:protein serine/threonine kinase activity"/>
    <property type="evidence" value="ECO:0007669"/>
    <property type="project" value="UniProtKB-KW"/>
</dbReference>
<feature type="compositionally biased region" description="Low complexity" evidence="7">
    <location>
        <begin position="476"/>
        <end position="495"/>
    </location>
</feature>
<dbReference type="Gene3D" id="3.30.200.20">
    <property type="entry name" value="Phosphorylase Kinase, domain 1"/>
    <property type="match status" value="1"/>
</dbReference>
<evidence type="ECO:0000256" key="1">
    <source>
        <dbReference type="ARBA" id="ARBA00012513"/>
    </source>
</evidence>
<reference evidence="10" key="1">
    <citation type="submission" date="2021-03" db="EMBL/GenBank/DDBJ databases">
        <title>Whole genome shotgun sequence of Actinoplanes consettensis NBRC 14913.</title>
        <authorList>
            <person name="Komaki H."/>
            <person name="Tamura T."/>
        </authorList>
    </citation>
    <scope>NUCLEOTIDE SEQUENCE</scope>
    <source>
        <strain evidence="10">NBRC 14913</strain>
    </source>
</reference>
<dbReference type="CDD" id="cd14014">
    <property type="entry name" value="STKc_PknB_like"/>
    <property type="match status" value="1"/>
</dbReference>
<evidence type="ECO:0000256" key="6">
    <source>
        <dbReference type="ARBA" id="ARBA00022840"/>
    </source>
</evidence>
<feature type="compositionally biased region" description="Acidic residues" evidence="7">
    <location>
        <begin position="430"/>
        <end position="446"/>
    </location>
</feature>
<organism evidence="10 11">
    <name type="scientific">Winogradskya consettensis</name>
    <dbReference type="NCBI Taxonomy" id="113560"/>
    <lineage>
        <taxon>Bacteria</taxon>
        <taxon>Bacillati</taxon>
        <taxon>Actinomycetota</taxon>
        <taxon>Actinomycetes</taxon>
        <taxon>Micromonosporales</taxon>
        <taxon>Micromonosporaceae</taxon>
        <taxon>Winogradskya</taxon>
    </lineage>
</organism>
<dbReference type="EC" id="2.7.11.1" evidence="1"/>
<dbReference type="InterPro" id="IPR000719">
    <property type="entry name" value="Prot_kinase_dom"/>
</dbReference>